<evidence type="ECO:0000256" key="4">
    <source>
        <dbReference type="ARBA" id="ARBA00022827"/>
    </source>
</evidence>
<dbReference type="GO" id="GO:0070224">
    <property type="term" value="F:sulfide:quinone oxidoreductase activity"/>
    <property type="evidence" value="ECO:0007669"/>
    <property type="project" value="TreeGrafter"/>
</dbReference>
<dbReference type="GO" id="GO:0048038">
    <property type="term" value="F:quinone binding"/>
    <property type="evidence" value="ECO:0007669"/>
    <property type="project" value="UniProtKB-KW"/>
</dbReference>
<evidence type="ECO:0000256" key="2">
    <source>
        <dbReference type="ARBA" id="ARBA00022630"/>
    </source>
</evidence>
<dbReference type="InterPro" id="IPR005939">
    <property type="entry name" value="BLH_phosphatase-like"/>
</dbReference>
<dbReference type="SUPFAM" id="SSF51905">
    <property type="entry name" value="FAD/NAD(P)-binding domain"/>
    <property type="match status" value="2"/>
</dbReference>
<reference evidence="8 9" key="1">
    <citation type="submission" date="2016-10" db="EMBL/GenBank/DDBJ databases">
        <authorList>
            <person name="de Groot N.N."/>
        </authorList>
    </citation>
    <scope>NUCLEOTIDE SEQUENCE [LARGE SCALE GENOMIC DNA]</scope>
    <source>
        <strain evidence="8 9">DSM 17890</strain>
    </source>
</reference>
<dbReference type="Gene3D" id="3.90.190.10">
    <property type="entry name" value="Protein tyrosine phosphatase superfamily"/>
    <property type="match status" value="1"/>
</dbReference>
<dbReference type="NCBIfam" id="TIGR01244">
    <property type="entry name" value="TIGR01244 family sulfur transferase"/>
    <property type="match status" value="1"/>
</dbReference>
<dbReference type="OrthoDB" id="9805710at2"/>
<dbReference type="GO" id="GO:0071949">
    <property type="term" value="F:FAD binding"/>
    <property type="evidence" value="ECO:0007669"/>
    <property type="project" value="TreeGrafter"/>
</dbReference>
<keyword evidence="5" id="KW-0809">Transit peptide</keyword>
<gene>
    <name evidence="8" type="ORF">SAMN05444336_11150</name>
</gene>
<dbReference type="CDD" id="cd14503">
    <property type="entry name" value="PTP-bact"/>
    <property type="match status" value="1"/>
</dbReference>
<dbReference type="RefSeq" id="WP_092684948.1">
    <property type="nucleotide sequence ID" value="NZ_FNMZ01000011.1"/>
</dbReference>
<proteinExistence type="predicted"/>
<dbReference type="PANTHER" id="PTHR10632">
    <property type="entry name" value="SULFIDE:QUINONE OXIDOREDUCTASE"/>
    <property type="match status" value="1"/>
</dbReference>
<comment type="cofactor">
    <cofactor evidence="1">
        <name>FAD</name>
        <dbReference type="ChEBI" id="CHEBI:57692"/>
    </cofactor>
</comment>
<dbReference type="AlphaFoldDB" id="A0A1H3F0U6"/>
<dbReference type="EMBL" id="FNMZ01000011">
    <property type="protein sequence ID" value="SDX83819.1"/>
    <property type="molecule type" value="Genomic_DNA"/>
</dbReference>
<dbReference type="Gene3D" id="3.50.50.60">
    <property type="entry name" value="FAD/NAD(P)-binding domain"/>
    <property type="match status" value="2"/>
</dbReference>
<protein>
    <submittedName>
        <fullName evidence="8">Sulfide:quinone oxidoreductase</fullName>
    </submittedName>
</protein>
<dbReference type="PANTHER" id="PTHR10632:SF2">
    <property type="entry name" value="SULFIDE:QUINONE OXIDOREDUCTASE, MITOCHONDRIAL"/>
    <property type="match status" value="1"/>
</dbReference>
<dbReference type="STRING" id="356660.SAMN05444336_11150"/>
<keyword evidence="9" id="KW-1185">Reference proteome</keyword>
<dbReference type="GO" id="GO:0070221">
    <property type="term" value="P:sulfide oxidation, using sulfide:quinone oxidoreductase"/>
    <property type="evidence" value="ECO:0007669"/>
    <property type="project" value="TreeGrafter"/>
</dbReference>
<dbReference type="Proteomes" id="UP000199118">
    <property type="component" value="Unassembled WGS sequence"/>
</dbReference>
<keyword evidence="6" id="KW-0560">Oxidoreductase</keyword>
<keyword evidence="3" id="KW-0874">Quinone</keyword>
<evidence type="ECO:0000313" key="8">
    <source>
        <dbReference type="EMBL" id="SDX83819.1"/>
    </source>
</evidence>
<evidence type="ECO:0000256" key="6">
    <source>
        <dbReference type="ARBA" id="ARBA00023002"/>
    </source>
</evidence>
<accession>A0A1H3F0U6</accession>
<dbReference type="InterPro" id="IPR036188">
    <property type="entry name" value="FAD/NAD-bd_sf"/>
</dbReference>
<name>A0A1H3F0U6_9RHOB</name>
<dbReference type="Pfam" id="PF04273">
    <property type="entry name" value="BLH_phosphatase"/>
    <property type="match status" value="1"/>
</dbReference>
<feature type="domain" description="Beta-lactamase hydrolase-like protein phosphatase-like" evidence="7">
    <location>
        <begin position="5"/>
        <end position="108"/>
    </location>
</feature>
<dbReference type="FunFam" id="3.50.50.60:FF:000034">
    <property type="entry name" value="sulfide:quinone oxidoreductase, mitochondrial"/>
    <property type="match status" value="1"/>
</dbReference>
<dbReference type="InterPro" id="IPR015904">
    <property type="entry name" value="Sulphide_quinone_reductase"/>
</dbReference>
<sequence>MDRKPISPELSVSPQISEADVGLAAASGIRAILCNRPDGEGDQPASERIRAAAEAHGLAFAYIPTASGAVSDEAARGFAEALDTLPGPILAYCRSGTRSASLWALAKAPTLSADAILAATSAAGYDLSGLRDRLENRAALTEAGGSPRRRAPQPSARHDVVIVGGGAGGLAAAASLLKRRPDLDVAVIEPRAAHFYQPGWTLVGGGVFDRRDTLRPMASVMPRGARWIRAAAAEFAPETSEVILEDGARIGYRALVVSPGLKLNWDGVEGLKDALGRNGVTSNYQFDMAPYTWELIQTLRGGRALFTQPAMPIKCAGAPQKAMYLAGSAWKRMGRLRDIDIAFHNAGGALFGVPDYVPALMDYVTEYGVSLRFEETLVAVDGDAKTATFLRRRDGVEERVTEPFDMLHAVPPQGPLDFIARSPLAGPGGWVELDPATLRHARYGDVFGLGDGGSTPNAKTAAAVRKQAPVVAENVLALLDGSGPRAVYDGYGSCPLTVERGRIVLAEFGYGGKLMPSFPDWLIDGRTPSRAAWFLKEKLLPPVYWHAMLKGREWLAAPRPLPVEPASHDAPAGPG</sequence>
<organism evidence="8 9">
    <name type="scientific">Albimonas donghaensis</name>
    <dbReference type="NCBI Taxonomy" id="356660"/>
    <lineage>
        <taxon>Bacteria</taxon>
        <taxon>Pseudomonadati</taxon>
        <taxon>Pseudomonadota</taxon>
        <taxon>Alphaproteobacteria</taxon>
        <taxon>Rhodobacterales</taxon>
        <taxon>Paracoccaceae</taxon>
        <taxon>Albimonas</taxon>
    </lineage>
</organism>
<evidence type="ECO:0000256" key="3">
    <source>
        <dbReference type="ARBA" id="ARBA00022719"/>
    </source>
</evidence>
<keyword evidence="4" id="KW-0274">FAD</keyword>
<dbReference type="Pfam" id="PF01946">
    <property type="entry name" value="Thi4"/>
    <property type="match status" value="1"/>
</dbReference>
<evidence type="ECO:0000256" key="5">
    <source>
        <dbReference type="ARBA" id="ARBA00022946"/>
    </source>
</evidence>
<evidence type="ECO:0000256" key="1">
    <source>
        <dbReference type="ARBA" id="ARBA00001974"/>
    </source>
</evidence>
<evidence type="ECO:0000259" key="7">
    <source>
        <dbReference type="Pfam" id="PF04273"/>
    </source>
</evidence>
<dbReference type="GO" id="GO:0016787">
    <property type="term" value="F:hydrolase activity"/>
    <property type="evidence" value="ECO:0007669"/>
    <property type="project" value="InterPro"/>
</dbReference>
<dbReference type="InterPro" id="IPR029021">
    <property type="entry name" value="Prot-tyrosine_phosphatase-like"/>
</dbReference>
<evidence type="ECO:0000313" key="9">
    <source>
        <dbReference type="Proteomes" id="UP000199118"/>
    </source>
</evidence>
<keyword evidence="2" id="KW-0285">Flavoprotein</keyword>